<comment type="caution">
    <text evidence="1">The sequence shown here is derived from an EMBL/GenBank/DDBJ whole genome shotgun (WGS) entry which is preliminary data.</text>
</comment>
<gene>
    <name evidence="1" type="ORF">MKW98_005714</name>
</gene>
<sequence length="65" mass="7449">MKPKSFLSNLLKPFKSEKDTSKEEDLEKLAAQEQKVFYYETLVTATKDFHFSNKLGEGGFGPVFK</sequence>
<dbReference type="InterPro" id="IPR011009">
    <property type="entry name" value="Kinase-like_dom_sf"/>
</dbReference>
<dbReference type="SUPFAM" id="SSF56112">
    <property type="entry name" value="Protein kinase-like (PK-like)"/>
    <property type="match status" value="1"/>
</dbReference>
<name>A0AAD4X6B1_9MAGN</name>
<dbReference type="AlphaFoldDB" id="A0AAD4X6B1"/>
<evidence type="ECO:0000313" key="1">
    <source>
        <dbReference type="EMBL" id="KAI3848334.1"/>
    </source>
</evidence>
<dbReference type="Gene3D" id="3.30.200.20">
    <property type="entry name" value="Phosphorylase Kinase, domain 1"/>
    <property type="match status" value="1"/>
</dbReference>
<accession>A0AAD4X6B1</accession>
<feature type="non-terminal residue" evidence="1">
    <location>
        <position position="1"/>
    </location>
</feature>
<protein>
    <submittedName>
        <fullName evidence="1">Uncharacterized protein</fullName>
    </submittedName>
</protein>
<evidence type="ECO:0000313" key="2">
    <source>
        <dbReference type="Proteomes" id="UP001202328"/>
    </source>
</evidence>
<dbReference type="Proteomes" id="UP001202328">
    <property type="component" value="Unassembled WGS sequence"/>
</dbReference>
<organism evidence="1 2">
    <name type="scientific">Papaver atlanticum</name>
    <dbReference type="NCBI Taxonomy" id="357466"/>
    <lineage>
        <taxon>Eukaryota</taxon>
        <taxon>Viridiplantae</taxon>
        <taxon>Streptophyta</taxon>
        <taxon>Embryophyta</taxon>
        <taxon>Tracheophyta</taxon>
        <taxon>Spermatophyta</taxon>
        <taxon>Magnoliopsida</taxon>
        <taxon>Ranunculales</taxon>
        <taxon>Papaveraceae</taxon>
        <taxon>Papaveroideae</taxon>
        <taxon>Papaver</taxon>
    </lineage>
</organism>
<dbReference type="EMBL" id="JAJJMB010016246">
    <property type="protein sequence ID" value="KAI3848334.1"/>
    <property type="molecule type" value="Genomic_DNA"/>
</dbReference>
<reference evidence="1" key="1">
    <citation type="submission" date="2022-04" db="EMBL/GenBank/DDBJ databases">
        <title>A functionally conserved STORR gene fusion in Papaver species that diverged 16.8 million years ago.</title>
        <authorList>
            <person name="Catania T."/>
        </authorList>
    </citation>
    <scope>NUCLEOTIDE SEQUENCE</scope>
    <source>
        <strain evidence="1">S-188037</strain>
    </source>
</reference>
<keyword evidence="2" id="KW-1185">Reference proteome</keyword>
<proteinExistence type="predicted"/>